<dbReference type="Pfam" id="PF00571">
    <property type="entry name" value="CBS"/>
    <property type="match status" value="2"/>
</dbReference>
<dbReference type="InterPro" id="IPR002646">
    <property type="entry name" value="PolA_pol_head_dom"/>
</dbReference>
<accession>A0AAU8LQI2</accession>
<keyword evidence="5" id="KW-0819">tRNA processing</keyword>
<dbReference type="GO" id="GO:0000166">
    <property type="term" value="F:nucleotide binding"/>
    <property type="evidence" value="ECO:0007669"/>
    <property type="project" value="UniProtKB-KW"/>
</dbReference>
<dbReference type="Gene3D" id="3.30.460.10">
    <property type="entry name" value="Beta Polymerase, domain 2"/>
    <property type="match status" value="1"/>
</dbReference>
<evidence type="ECO:0000256" key="2">
    <source>
        <dbReference type="ARBA" id="ARBA00007265"/>
    </source>
</evidence>
<dbReference type="Gene3D" id="1.10.3090.10">
    <property type="entry name" value="cca-adding enzyme, domain 2"/>
    <property type="match status" value="1"/>
</dbReference>
<reference evidence="14" key="2">
    <citation type="submission" date="2024-06" db="EMBL/GenBank/DDBJ databases">
        <authorList>
            <person name="Plum-Jensen L.E."/>
            <person name="Schramm A."/>
            <person name="Marshall I.P.G."/>
        </authorList>
    </citation>
    <scope>NUCLEOTIDE SEQUENCE</scope>
    <source>
        <strain evidence="14">Rat1</strain>
    </source>
</reference>
<dbReference type="SUPFAM" id="SSF54631">
    <property type="entry name" value="CBS-domain pair"/>
    <property type="match status" value="1"/>
</dbReference>
<dbReference type="PANTHER" id="PTHR47788">
    <property type="entry name" value="POLYA POLYMERASE"/>
    <property type="match status" value="1"/>
</dbReference>
<evidence type="ECO:0000256" key="1">
    <source>
        <dbReference type="ARBA" id="ARBA00001946"/>
    </source>
</evidence>
<dbReference type="KEGG" id="eaj:Q3M24_13225"/>
<organism evidence="14">
    <name type="scientific">Candidatus Electrothrix aestuarii</name>
    <dbReference type="NCBI Taxonomy" id="3062594"/>
    <lineage>
        <taxon>Bacteria</taxon>
        <taxon>Pseudomonadati</taxon>
        <taxon>Thermodesulfobacteriota</taxon>
        <taxon>Desulfobulbia</taxon>
        <taxon>Desulfobulbales</taxon>
        <taxon>Desulfobulbaceae</taxon>
        <taxon>Candidatus Electrothrix</taxon>
    </lineage>
</organism>
<keyword evidence="8" id="KW-0547">Nucleotide-binding</keyword>
<evidence type="ECO:0000313" key="14">
    <source>
        <dbReference type="EMBL" id="XCN71272.1"/>
    </source>
</evidence>
<keyword evidence="10 12" id="KW-0694">RNA-binding</keyword>
<evidence type="ECO:0000256" key="9">
    <source>
        <dbReference type="ARBA" id="ARBA00022842"/>
    </source>
</evidence>
<dbReference type="GO" id="GO:0046872">
    <property type="term" value="F:metal ion binding"/>
    <property type="evidence" value="ECO:0007669"/>
    <property type="project" value="UniProtKB-KW"/>
</dbReference>
<dbReference type="Gene3D" id="3.10.310.30">
    <property type="match status" value="1"/>
</dbReference>
<dbReference type="GO" id="GO:0008033">
    <property type="term" value="P:tRNA processing"/>
    <property type="evidence" value="ECO:0007669"/>
    <property type="project" value="UniProtKB-KW"/>
</dbReference>
<dbReference type="AlphaFoldDB" id="A0AAU8LQI2"/>
<evidence type="ECO:0000256" key="10">
    <source>
        <dbReference type="ARBA" id="ARBA00022884"/>
    </source>
</evidence>
<keyword evidence="3" id="KW-0820">tRNA-binding</keyword>
<dbReference type="Pfam" id="PF01743">
    <property type="entry name" value="PolyA_pol"/>
    <property type="match status" value="1"/>
</dbReference>
<keyword evidence="6" id="KW-0548">Nucleotidyltransferase</keyword>
<name>A0AAU8LQI2_9BACT</name>
<dbReference type="GO" id="GO:0000049">
    <property type="term" value="F:tRNA binding"/>
    <property type="evidence" value="ECO:0007669"/>
    <property type="project" value="UniProtKB-KW"/>
</dbReference>
<feature type="domain" description="CBS" evidence="13">
    <location>
        <begin position="384"/>
        <end position="452"/>
    </location>
</feature>
<evidence type="ECO:0000256" key="8">
    <source>
        <dbReference type="ARBA" id="ARBA00022741"/>
    </source>
</evidence>
<dbReference type="SUPFAM" id="SSF81301">
    <property type="entry name" value="Nucleotidyltransferase"/>
    <property type="match status" value="1"/>
</dbReference>
<evidence type="ECO:0000256" key="4">
    <source>
        <dbReference type="ARBA" id="ARBA00022679"/>
    </source>
</evidence>
<dbReference type="EMBL" id="CP159373">
    <property type="protein sequence ID" value="XCN71272.1"/>
    <property type="molecule type" value="Genomic_DNA"/>
</dbReference>
<evidence type="ECO:0000259" key="13">
    <source>
        <dbReference type="PROSITE" id="PS51371"/>
    </source>
</evidence>
<proteinExistence type="inferred from homology"/>
<dbReference type="Pfam" id="PF12627">
    <property type="entry name" value="PolyA_pol_RNAbd"/>
    <property type="match status" value="1"/>
</dbReference>
<dbReference type="GO" id="GO:0016779">
    <property type="term" value="F:nucleotidyltransferase activity"/>
    <property type="evidence" value="ECO:0007669"/>
    <property type="project" value="UniProtKB-KW"/>
</dbReference>
<dbReference type="Gene3D" id="3.10.580.10">
    <property type="entry name" value="CBS-domain"/>
    <property type="match status" value="1"/>
</dbReference>
<comment type="cofactor">
    <cofactor evidence="1">
        <name>Mg(2+)</name>
        <dbReference type="ChEBI" id="CHEBI:18420"/>
    </cofactor>
</comment>
<dbReference type="Pfam" id="PF01368">
    <property type="entry name" value="DHH"/>
    <property type="match status" value="1"/>
</dbReference>
<keyword evidence="11" id="KW-0129">CBS domain</keyword>
<dbReference type="PANTHER" id="PTHR47788:SF1">
    <property type="entry name" value="A-ADDING TRNA NUCLEOTIDYLTRANSFERASE"/>
    <property type="match status" value="1"/>
</dbReference>
<dbReference type="InterPro" id="IPR046342">
    <property type="entry name" value="CBS_dom_sf"/>
</dbReference>
<feature type="domain" description="CBS" evidence="13">
    <location>
        <begin position="315"/>
        <end position="378"/>
    </location>
</feature>
<dbReference type="InterPro" id="IPR001667">
    <property type="entry name" value="DDH_dom"/>
</dbReference>
<gene>
    <name evidence="14" type="ORF">Q3M24_13225</name>
</gene>
<dbReference type="Gene3D" id="3.90.1640.10">
    <property type="entry name" value="inorganic pyrophosphatase (n-terminal core)"/>
    <property type="match status" value="1"/>
</dbReference>
<evidence type="ECO:0000256" key="11">
    <source>
        <dbReference type="PROSITE-ProRule" id="PRU00703"/>
    </source>
</evidence>
<keyword evidence="7" id="KW-0479">Metal-binding</keyword>
<evidence type="ECO:0000256" key="7">
    <source>
        <dbReference type="ARBA" id="ARBA00022723"/>
    </source>
</evidence>
<reference evidence="14" key="1">
    <citation type="journal article" date="2024" name="Syst. Appl. Microbiol.">
        <title>First single-strain enrichments of Electrothrix cable bacteria, description of E. aestuarii sp. nov. and E. rattekaaiensis sp. nov., and proposal of a cable bacteria taxonomy following the rules of the SeqCode.</title>
        <authorList>
            <person name="Plum-Jensen L.E."/>
            <person name="Schramm A."/>
            <person name="Marshall I.P.G."/>
        </authorList>
    </citation>
    <scope>NUCLEOTIDE SEQUENCE</scope>
    <source>
        <strain evidence="14">Rat1</strain>
    </source>
</reference>
<evidence type="ECO:0000256" key="12">
    <source>
        <dbReference type="RuleBase" id="RU003953"/>
    </source>
</evidence>
<dbReference type="SMART" id="SM00116">
    <property type="entry name" value="CBS"/>
    <property type="match status" value="2"/>
</dbReference>
<dbReference type="InterPro" id="IPR032828">
    <property type="entry name" value="PolyA_RNA-bd"/>
</dbReference>
<dbReference type="SUPFAM" id="SSF81891">
    <property type="entry name" value="Poly A polymerase C-terminal region-like"/>
    <property type="match status" value="1"/>
</dbReference>
<keyword evidence="4 12" id="KW-0808">Transferase</keyword>
<evidence type="ECO:0000256" key="5">
    <source>
        <dbReference type="ARBA" id="ARBA00022694"/>
    </source>
</evidence>
<protein>
    <submittedName>
        <fullName evidence="14">CBS domain-containing protein</fullName>
    </submittedName>
</protein>
<evidence type="ECO:0000256" key="3">
    <source>
        <dbReference type="ARBA" id="ARBA00022555"/>
    </source>
</evidence>
<evidence type="ECO:0000256" key="6">
    <source>
        <dbReference type="ARBA" id="ARBA00022695"/>
    </source>
</evidence>
<keyword evidence="9" id="KW-0460">Magnesium</keyword>
<dbReference type="InterPro" id="IPR038763">
    <property type="entry name" value="DHH_sf"/>
</dbReference>
<dbReference type="InterPro" id="IPR000644">
    <property type="entry name" value="CBS_dom"/>
</dbReference>
<dbReference type="InterPro" id="IPR052390">
    <property type="entry name" value="tRNA_nt/polyA_polymerase"/>
</dbReference>
<dbReference type="CDD" id="cd05398">
    <property type="entry name" value="NT_ClassII-CCAase"/>
    <property type="match status" value="1"/>
</dbReference>
<dbReference type="PROSITE" id="PS51371">
    <property type="entry name" value="CBS"/>
    <property type="match status" value="2"/>
</dbReference>
<sequence length="905" mass="103002">MEIITTHINADFDGLASMIAAKKLYPKATLVFAGSAERPIRDFLSHDIRNLYGFKKIKHIDLSAVTRLIVVDTRQANRLGALEKCLKNPGIELHLYDHHPDAPGDMRGDVEHVEAVGSTTAIFVALLQEQEQYLYPDEATLLSLGIHEDTGSFLYATTTPADLRAAAWLLEQGADLNIVNQFITRDLSAEQIPLLSKLLENSMTYTVHSLPITVCRLTLPQYVDEFAVLVRRMMVMENLDAVFCLVCMGERLYLICRSRISEVNAGTIAREMGGGGHAAAAAATIRDKSLFEAEEELLYLLHRHVKPKAMAVELMSSPVITATPDVTHNQASDLLTRYNINVLLVVRDNSDRKKPRGLLGVISRRDITKAISHQLGELPISEYMTTDLAVLPESATQADIQELIIENRQRLIPIVRETAQAEDGDAVICGVITRTDLLNLLINDPAHLPRDLFHEDEHPSTERTRNISSLMTDTLGRDIILLLRELGEIAQGLYMHAYAVGGFSRDLLLQTKNLDIDIVVEGDGILFAKELAKRKQAGVRTHEKFATATVILPDGLRVDVATARLEYYAFPAAMPTVEHSSLKQDLFRRDFTINAMAIHLNPKWFGTLVDFFNSQNDLKERRIRVMHSLSFVEDPTRIFRAIRFEQRLDFAISKHSEKLMRNAVRMHMYEKFSGPRFFSELKLILSEDRPLASLRRLDSFHLFPVLWPDLRPNLKIDRRFVHILTQAEKAISWFKLLFLKDVGKQTTRCESWMVCLLAVFSRSREQELRNFCQRFELPPKHRKQLLRQKRKADHLAQHMLRRPDMLPAEVYWLLDTLDNEGILYLMSIARKKYIRQQVSHYVTHQRGLQPLLSGQDLMDLGYAPGSSFRIMMNHVLGAQLNGEVSRKDEAIALIQQRYPLGSLDY</sequence>
<comment type="similarity">
    <text evidence="2 12">Belongs to the tRNA nucleotidyltransferase/poly(A) polymerase family.</text>
</comment>
<dbReference type="InterPro" id="IPR043519">
    <property type="entry name" value="NT_sf"/>
</dbReference>
<dbReference type="SUPFAM" id="SSF64182">
    <property type="entry name" value="DHH phosphoesterases"/>
    <property type="match status" value="1"/>
</dbReference>